<organism evidence="2 3">
    <name type="scientific">Paramuricea clavata</name>
    <name type="common">Red gorgonian</name>
    <name type="synonym">Violescent sea-whip</name>
    <dbReference type="NCBI Taxonomy" id="317549"/>
    <lineage>
        <taxon>Eukaryota</taxon>
        <taxon>Metazoa</taxon>
        <taxon>Cnidaria</taxon>
        <taxon>Anthozoa</taxon>
        <taxon>Octocorallia</taxon>
        <taxon>Malacalcyonacea</taxon>
        <taxon>Plexauridae</taxon>
        <taxon>Paramuricea</taxon>
    </lineage>
</organism>
<proteinExistence type="predicted"/>
<dbReference type="AlphaFoldDB" id="A0A7D9J6V4"/>
<protein>
    <submittedName>
        <fullName evidence="2">Uncharacterized protein</fullName>
    </submittedName>
</protein>
<sequence>FVVKVNMKPSRAQYRRKWVAAARTLQNTNHHDPNMDNHPTVDQHPNVDFDQLIELPLNPEFPDNSDPDNSDPEIDEEQCEPSRKRLCGAANGSLHDEGDISVAEN</sequence>
<feature type="compositionally biased region" description="Acidic residues" evidence="1">
    <location>
        <begin position="63"/>
        <end position="79"/>
    </location>
</feature>
<evidence type="ECO:0000313" key="2">
    <source>
        <dbReference type="EMBL" id="CAB4023106.1"/>
    </source>
</evidence>
<evidence type="ECO:0000313" key="3">
    <source>
        <dbReference type="Proteomes" id="UP001152795"/>
    </source>
</evidence>
<feature type="compositionally biased region" description="Basic and acidic residues" evidence="1">
    <location>
        <begin position="29"/>
        <end position="47"/>
    </location>
</feature>
<reference evidence="2" key="1">
    <citation type="submission" date="2020-04" db="EMBL/GenBank/DDBJ databases">
        <authorList>
            <person name="Alioto T."/>
            <person name="Alioto T."/>
            <person name="Gomez Garrido J."/>
        </authorList>
    </citation>
    <scope>NUCLEOTIDE SEQUENCE</scope>
    <source>
        <strain evidence="2">A484AB</strain>
    </source>
</reference>
<gene>
    <name evidence="2" type="ORF">PACLA_8A043896</name>
</gene>
<comment type="caution">
    <text evidence="2">The sequence shown here is derived from an EMBL/GenBank/DDBJ whole genome shotgun (WGS) entry which is preliminary data.</text>
</comment>
<accession>A0A7D9J6V4</accession>
<dbReference type="Proteomes" id="UP001152795">
    <property type="component" value="Unassembled WGS sequence"/>
</dbReference>
<keyword evidence="3" id="KW-1185">Reference proteome</keyword>
<evidence type="ECO:0000256" key="1">
    <source>
        <dbReference type="SAM" id="MobiDB-lite"/>
    </source>
</evidence>
<feature type="non-terminal residue" evidence="2">
    <location>
        <position position="1"/>
    </location>
</feature>
<dbReference type="EMBL" id="CACRXK020012320">
    <property type="protein sequence ID" value="CAB4023106.1"/>
    <property type="molecule type" value="Genomic_DNA"/>
</dbReference>
<name>A0A7D9J6V4_PARCT</name>
<feature type="region of interest" description="Disordered" evidence="1">
    <location>
        <begin position="26"/>
        <end position="105"/>
    </location>
</feature>